<evidence type="ECO:0000313" key="9">
    <source>
        <dbReference type="Proteomes" id="UP000061362"/>
    </source>
</evidence>
<dbReference type="AlphaFoldDB" id="A0A088EAF2"/>
<evidence type="ECO:0000313" key="2">
    <source>
        <dbReference type="EMBL" id="AKV75093.1"/>
    </source>
</evidence>
<reference evidence="1 7" key="1">
    <citation type="journal article" date="2014" name="J. Bacteriol.">
        <title>Role of an Archaeal PitA Transporter in the Copper and Arsenic Resistance of Metallosphaera sedula, an Extreme Thermoacidophile.</title>
        <authorList>
            <person name="McCarthy S."/>
            <person name="Ai C."/>
            <person name="Wheaton G."/>
            <person name="Tevatia R."/>
            <person name="Eckrich V."/>
            <person name="Kelly R."/>
            <person name="Blum P."/>
        </authorList>
    </citation>
    <scope>NUCLEOTIDE SEQUENCE [LARGE SCALE GENOMIC DNA]</scope>
    <source>
        <strain evidence="1 7">CuR1</strain>
    </source>
</reference>
<evidence type="ECO:0000313" key="12">
    <source>
        <dbReference type="Proteomes" id="UP000068832"/>
    </source>
</evidence>
<dbReference type="EMBL" id="CP012176">
    <property type="protein sequence ID" value="AKV84063.1"/>
    <property type="molecule type" value="Genomic_DNA"/>
</dbReference>
<evidence type="ECO:0000313" key="10">
    <source>
        <dbReference type="Proteomes" id="UP000062398"/>
    </source>
</evidence>
<evidence type="ECO:0000313" key="8">
    <source>
        <dbReference type="Proteomes" id="UP000056255"/>
    </source>
</evidence>
<dbReference type="EMBL" id="CP012175">
    <property type="protein sequence ID" value="AKV81827.1"/>
    <property type="molecule type" value="Genomic_DNA"/>
</dbReference>
<dbReference type="PATRIC" id="fig|43687.5.peg.2326"/>
<dbReference type="EMBL" id="CP008822">
    <property type="protein sequence ID" value="AIM28290.1"/>
    <property type="molecule type" value="Genomic_DNA"/>
</dbReference>
<evidence type="ECO:0000313" key="11">
    <source>
        <dbReference type="Proteomes" id="UP000062475"/>
    </source>
</evidence>
<name>A0A088EAF2_9CREN</name>
<dbReference type="EMBL" id="CP012173">
    <property type="protein sequence ID" value="AKV77332.1"/>
    <property type="molecule type" value="Genomic_DNA"/>
</dbReference>
<gene>
    <name evidence="1" type="ORF">HA72_2168</name>
    <name evidence="2" type="ORF">MsedA_2221</name>
    <name evidence="3" type="ORF">MsedB_2223</name>
    <name evidence="4" type="ORF">MsedC_2221</name>
    <name evidence="5" type="ORF">MsedD_2222</name>
    <name evidence="6" type="ORF">MsedE_2224</name>
</gene>
<organism evidence="1 7">
    <name type="scientific">Metallosphaera sedula</name>
    <dbReference type="NCBI Taxonomy" id="43687"/>
    <lineage>
        <taxon>Archaea</taxon>
        <taxon>Thermoproteota</taxon>
        <taxon>Thermoprotei</taxon>
        <taxon>Sulfolobales</taxon>
        <taxon>Sulfolobaceae</taxon>
        <taxon>Metallosphaera</taxon>
    </lineage>
</organism>
<dbReference type="Proteomes" id="UP000068832">
    <property type="component" value="Chromosome"/>
</dbReference>
<dbReference type="RefSeq" id="WP_012022094.1">
    <property type="nucleotide sequence ID" value="NZ_AP019770.1"/>
</dbReference>
<dbReference type="Proteomes" id="UP000061362">
    <property type="component" value="Chromosome"/>
</dbReference>
<evidence type="ECO:0000313" key="6">
    <source>
        <dbReference type="EMBL" id="AKV84063.1"/>
    </source>
</evidence>
<accession>A0A088EAF2</accession>
<dbReference type="GeneID" id="91756712"/>
<dbReference type="Proteomes" id="UP000062398">
    <property type="component" value="Chromosome"/>
</dbReference>
<evidence type="ECO:0000313" key="3">
    <source>
        <dbReference type="EMBL" id="AKV77332.1"/>
    </source>
</evidence>
<dbReference type="Proteomes" id="UP000029084">
    <property type="component" value="Chromosome"/>
</dbReference>
<dbReference type="OrthoDB" id="34291at2157"/>
<dbReference type="Proteomes" id="UP000062475">
    <property type="component" value="Chromosome"/>
</dbReference>
<evidence type="ECO:0000313" key="1">
    <source>
        <dbReference type="EMBL" id="AIM28290.1"/>
    </source>
</evidence>
<sequence length="199" mass="23193">MVFEVQLNVTDCQGRRGITRDGHLFCISSFLDQELQRLKIPPIVLAETIIDFLKEGTASYTSYWGSGEDGGITRILDLSVVTPDRTRRLFLVISRFNGINEITLLEPFYFTNVMEKLILYGKNLDKYQVTMPFLYKFVIFEAFHTFNKVTNVKYQGIISDGKEKYMVALEKQKALLWKIEEPKMKLVNREDITLMHLNY</sequence>
<reference evidence="9 10" key="2">
    <citation type="journal article" date="2015" name="Genome Announc.">
        <title>Complete Genome Sequences of Evolved Arsenate-Resistant Metallosphaera sedula Strains.</title>
        <authorList>
            <person name="Ai C."/>
            <person name="McCarthy S."/>
            <person name="Schackwitz W."/>
            <person name="Martin J."/>
            <person name="Lipzen A."/>
            <person name="Blum P."/>
        </authorList>
    </citation>
    <scope>NUCLEOTIDE SEQUENCE [LARGE SCALE GENOMIC DNA]</scope>
    <source>
        <strain evidence="4 10">ARS120-1</strain>
        <strain evidence="5 9">ARS120-2</strain>
        <strain evidence="2 12">ARS50-1</strain>
        <strain evidence="3 11">ARS50-2</strain>
    </source>
</reference>
<dbReference type="EMBL" id="CP012174">
    <property type="protein sequence ID" value="AKV79582.1"/>
    <property type="molecule type" value="Genomic_DNA"/>
</dbReference>
<proteinExistence type="predicted"/>
<dbReference type="OMA" id="MPFLYKF"/>
<evidence type="ECO:0000313" key="4">
    <source>
        <dbReference type="EMBL" id="AKV79582.1"/>
    </source>
</evidence>
<evidence type="ECO:0000313" key="5">
    <source>
        <dbReference type="EMBL" id="AKV81827.1"/>
    </source>
</evidence>
<dbReference type="EMBL" id="CP012172">
    <property type="protein sequence ID" value="AKV75093.1"/>
    <property type="molecule type" value="Genomic_DNA"/>
</dbReference>
<dbReference type="Proteomes" id="UP000056255">
    <property type="component" value="Chromosome"/>
</dbReference>
<evidence type="ECO:0000313" key="7">
    <source>
        <dbReference type="Proteomes" id="UP000029084"/>
    </source>
</evidence>
<protein>
    <submittedName>
        <fullName evidence="1">Uncharacterized protein</fullName>
    </submittedName>
</protein>
<reference evidence="6 8" key="3">
    <citation type="submission" date="2015-07" db="EMBL/GenBank/DDBJ databases">
        <title>Physiological, transcriptional responses and genome re-sequencing of acid resistant extremely thermoacidophilic Metallosphaera sedula SARC-M1.</title>
        <authorList>
            <person name="Ai C."/>
            <person name="McCarthy S."/>
            <person name="Eckrich V."/>
            <person name="Rudrappa D."/>
            <person name="Qiu G."/>
            <person name="Blum P."/>
        </authorList>
    </citation>
    <scope>NUCLEOTIDE SEQUENCE [LARGE SCALE GENOMIC DNA]</scope>
    <source>
        <strain evidence="6 8">SARC-M1</strain>
    </source>
</reference>